<keyword evidence="1" id="KW-0472">Membrane</keyword>
<feature type="transmembrane region" description="Helical" evidence="1">
    <location>
        <begin position="161"/>
        <end position="179"/>
    </location>
</feature>
<protein>
    <submittedName>
        <fullName evidence="2">SFRICE_001030</fullName>
    </submittedName>
</protein>
<accession>A0A2H1W9M8</accession>
<organism evidence="2">
    <name type="scientific">Spodoptera frugiperda</name>
    <name type="common">Fall armyworm</name>
    <dbReference type="NCBI Taxonomy" id="7108"/>
    <lineage>
        <taxon>Eukaryota</taxon>
        <taxon>Metazoa</taxon>
        <taxon>Ecdysozoa</taxon>
        <taxon>Arthropoda</taxon>
        <taxon>Hexapoda</taxon>
        <taxon>Insecta</taxon>
        <taxon>Pterygota</taxon>
        <taxon>Neoptera</taxon>
        <taxon>Endopterygota</taxon>
        <taxon>Lepidoptera</taxon>
        <taxon>Glossata</taxon>
        <taxon>Ditrysia</taxon>
        <taxon>Noctuoidea</taxon>
        <taxon>Noctuidae</taxon>
        <taxon>Amphipyrinae</taxon>
        <taxon>Spodoptera</taxon>
    </lineage>
</organism>
<name>A0A2H1W9M8_SPOFR</name>
<feature type="transmembrane region" description="Helical" evidence="1">
    <location>
        <begin position="137"/>
        <end position="155"/>
    </location>
</feature>
<keyword evidence="1" id="KW-0812">Transmembrane</keyword>
<dbReference type="EMBL" id="ODYU01007140">
    <property type="protein sequence ID" value="SOQ49656.1"/>
    <property type="molecule type" value="Genomic_DNA"/>
</dbReference>
<feature type="transmembrane region" description="Helical" evidence="1">
    <location>
        <begin position="68"/>
        <end position="85"/>
    </location>
</feature>
<sequence>MFASLKKALKWNTSKSLENKNTQTSLLLAAFLGLLEDVLFWKKMWISLLFIFLLNIIFLAIVHQQVNLLEFILMSCTAVVSIDAFESWLKYKHRTGCLKKLSGHGDQINSVALHFKLWLKNRWNEFLFLRETNHTKAFLLINIILIITFLTGKYISGYILIYILLMSICLFYKVILPIIKMCKNMRQDFESDFELEGLIPEASEVDIKLLSIEPDPVPVMDEKQIYDYWKPEDVPLAECSDSSENSSSLVTNFSMEKMQTLDKDVDSSDTSEDEYIPLDQLKQKQKVKSTLEVVEPTNTWSSTAYNTFWNITGAVANMMQPESSTTKRNRLSSIDSSDGFEMIDKNDLS</sequence>
<dbReference type="AlphaFoldDB" id="A0A2H1W9M8"/>
<evidence type="ECO:0000256" key="1">
    <source>
        <dbReference type="SAM" id="Phobius"/>
    </source>
</evidence>
<proteinExistence type="predicted"/>
<gene>
    <name evidence="2" type="ORF">SFRICE_001030</name>
</gene>
<keyword evidence="1" id="KW-1133">Transmembrane helix</keyword>
<evidence type="ECO:0000313" key="2">
    <source>
        <dbReference type="EMBL" id="SOQ49656.1"/>
    </source>
</evidence>
<feature type="transmembrane region" description="Helical" evidence="1">
    <location>
        <begin position="44"/>
        <end position="62"/>
    </location>
</feature>
<reference evidence="2" key="1">
    <citation type="submission" date="2016-07" db="EMBL/GenBank/DDBJ databases">
        <authorList>
            <person name="Bretaudeau A."/>
        </authorList>
    </citation>
    <scope>NUCLEOTIDE SEQUENCE</scope>
    <source>
        <strain evidence="2">Rice</strain>
        <tissue evidence="2">Whole body</tissue>
    </source>
</reference>
<feature type="non-terminal residue" evidence="2">
    <location>
        <position position="349"/>
    </location>
</feature>